<dbReference type="AlphaFoldDB" id="A0A7W8P7J2"/>
<protein>
    <submittedName>
        <fullName evidence="3">Flavin reductase (DIM6/NTAB) family NADH-FMN oxidoreductase RutF</fullName>
    </submittedName>
</protein>
<reference evidence="3 4" key="1">
    <citation type="submission" date="2020-08" db="EMBL/GenBank/DDBJ databases">
        <title>Genomic Encyclopedia of Type Strains, Phase IV (KMG-V): Genome sequencing to study the core and pangenomes of soil and plant-associated prokaryotes.</title>
        <authorList>
            <person name="Whitman W."/>
        </authorList>
    </citation>
    <scope>NUCLEOTIDE SEQUENCE [LARGE SCALE GENOMIC DNA]</scope>
    <source>
        <strain evidence="3 4">JPY162</strain>
    </source>
</reference>
<dbReference type="Pfam" id="PF01613">
    <property type="entry name" value="Flavin_Reduct"/>
    <property type="match status" value="1"/>
</dbReference>
<evidence type="ECO:0000259" key="2">
    <source>
        <dbReference type="SMART" id="SM00903"/>
    </source>
</evidence>
<dbReference type="InterPro" id="IPR012349">
    <property type="entry name" value="Split_barrel_FMN-bd"/>
</dbReference>
<evidence type="ECO:0000313" key="4">
    <source>
        <dbReference type="Proteomes" id="UP000592820"/>
    </source>
</evidence>
<dbReference type="GO" id="GO:0042602">
    <property type="term" value="F:riboflavin reductase (NADPH) activity"/>
    <property type="evidence" value="ECO:0007669"/>
    <property type="project" value="TreeGrafter"/>
</dbReference>
<feature type="domain" description="Flavin reductase like" evidence="2">
    <location>
        <begin position="21"/>
        <end position="164"/>
    </location>
</feature>
<evidence type="ECO:0000313" key="3">
    <source>
        <dbReference type="EMBL" id="MBB5404623.1"/>
    </source>
</evidence>
<sequence length="326" mass="35410">MQKDAGEQVKPIDPVALRRAFGTFVTGVTVITTRDAQGRPRGMTANSFTSVSLDPPLLLVCIGKGASSYPVFQQSGHFAVNLLHDGQVDVSNLFASKSADKFASVVHDAVHTGAPVLTDCLTWFDCTVHSLVDAGDHAILVGRIQAFGTSPADPLGFCRGRYAQVKDPLPPGWLSSHDMIVGYLIEADGSLLLARDGKGGWVLPSATSRIREGRLPLAGGGELALEPYDTFLYSVFDVADNDPGYLIYRARIARPYGSCGLPEQFCFFPMNQLPFEDIASQEIRAMLRRYVHETERGRFGIYMDSLDGGRVAMVGDTQPWLQSAHS</sequence>
<keyword evidence="1" id="KW-0560">Oxidoreductase</keyword>
<proteinExistence type="predicted"/>
<dbReference type="Gene3D" id="3.90.79.10">
    <property type="entry name" value="Nucleoside Triphosphate Pyrophosphohydrolase"/>
    <property type="match status" value="1"/>
</dbReference>
<evidence type="ECO:0000256" key="1">
    <source>
        <dbReference type="ARBA" id="ARBA00023002"/>
    </source>
</evidence>
<dbReference type="Gene3D" id="2.30.110.10">
    <property type="entry name" value="Electron Transport, Fmn-binding Protein, Chain A"/>
    <property type="match status" value="1"/>
</dbReference>
<gene>
    <name evidence="3" type="ORF">HDG41_006719</name>
</gene>
<dbReference type="RefSeq" id="WP_176124992.1">
    <property type="nucleotide sequence ID" value="NZ_JACHDE010000021.1"/>
</dbReference>
<dbReference type="InterPro" id="IPR002563">
    <property type="entry name" value="Flavin_Rdtase-like_dom"/>
</dbReference>
<name>A0A7W8P7J2_9BURK</name>
<dbReference type="SUPFAM" id="SSF50475">
    <property type="entry name" value="FMN-binding split barrel"/>
    <property type="match status" value="1"/>
</dbReference>
<dbReference type="PANTHER" id="PTHR30466">
    <property type="entry name" value="FLAVIN REDUCTASE"/>
    <property type="match status" value="1"/>
</dbReference>
<dbReference type="EMBL" id="JACHDE010000021">
    <property type="protein sequence ID" value="MBB5404623.1"/>
    <property type="molecule type" value="Genomic_DNA"/>
</dbReference>
<dbReference type="PANTHER" id="PTHR30466:SF1">
    <property type="entry name" value="FMN REDUCTASE (NADH) RUTF"/>
    <property type="match status" value="1"/>
</dbReference>
<dbReference type="GO" id="GO:0010181">
    <property type="term" value="F:FMN binding"/>
    <property type="evidence" value="ECO:0007669"/>
    <property type="project" value="InterPro"/>
</dbReference>
<organism evidence="3 4">
    <name type="scientific">Paraburkholderia youngii</name>
    <dbReference type="NCBI Taxonomy" id="2782701"/>
    <lineage>
        <taxon>Bacteria</taxon>
        <taxon>Pseudomonadati</taxon>
        <taxon>Pseudomonadota</taxon>
        <taxon>Betaproteobacteria</taxon>
        <taxon>Burkholderiales</taxon>
        <taxon>Burkholderiaceae</taxon>
        <taxon>Paraburkholderia</taxon>
    </lineage>
</organism>
<accession>A0A7W8P7J2</accession>
<dbReference type="Proteomes" id="UP000592820">
    <property type="component" value="Unassembled WGS sequence"/>
</dbReference>
<dbReference type="SMART" id="SM00903">
    <property type="entry name" value="Flavin_Reduct"/>
    <property type="match status" value="1"/>
</dbReference>
<comment type="caution">
    <text evidence="3">The sequence shown here is derived from an EMBL/GenBank/DDBJ whole genome shotgun (WGS) entry which is preliminary data.</text>
</comment>
<dbReference type="InterPro" id="IPR050268">
    <property type="entry name" value="NADH-dep_flavin_reductase"/>
</dbReference>